<dbReference type="InterPro" id="IPR050983">
    <property type="entry name" value="GST_Omega/HSP26"/>
</dbReference>
<sequence>MRLYATPTSPYARKVRIVLAEKHLPYDLEWVDLRSADHPAKSVNPLGKIPVLVLNDGTPVYDSSVIVQYLDLAHPEPPLIPTDLPGRLRALRGEALADGIMDSTITWVMEQRHSSECQDGALLARMRTKVITALSMLQAQVPQWQDKDKADHLELPEIAAIAAIAYVDLRAPEFLLGFADLMAWYQRMRHRPSIADTAATA</sequence>
<dbReference type="SUPFAM" id="SSF47616">
    <property type="entry name" value="GST C-terminal domain-like"/>
    <property type="match status" value="1"/>
</dbReference>
<dbReference type="InterPro" id="IPR036282">
    <property type="entry name" value="Glutathione-S-Trfase_C_sf"/>
</dbReference>
<dbReference type="SUPFAM" id="SSF52833">
    <property type="entry name" value="Thioredoxin-like"/>
    <property type="match status" value="1"/>
</dbReference>
<dbReference type="InterPro" id="IPR004045">
    <property type="entry name" value="Glutathione_S-Trfase_N"/>
</dbReference>
<dbReference type="KEGG" id="acz:Acaty_c2704"/>
<dbReference type="Proteomes" id="UP000005522">
    <property type="component" value="Chromosome"/>
</dbReference>
<dbReference type="Gene3D" id="1.20.1050.10">
    <property type="match status" value="1"/>
</dbReference>
<dbReference type="AlphaFoldDB" id="A0A060A357"/>
<protein>
    <submittedName>
        <fullName evidence="2">Glutathione S-transferase family protein</fullName>
    </submittedName>
</protein>
<dbReference type="EMBL" id="CP005986">
    <property type="protein sequence ID" value="AIA56542.1"/>
    <property type="molecule type" value="Genomic_DNA"/>
</dbReference>
<accession>A0A060A357</accession>
<feature type="domain" description="GST N-terminal" evidence="1">
    <location>
        <begin position="1"/>
        <end position="78"/>
    </location>
</feature>
<dbReference type="InterPro" id="IPR040079">
    <property type="entry name" value="Glutathione_S-Trfase"/>
</dbReference>
<dbReference type="RefSeq" id="WP_004869526.1">
    <property type="nucleotide sequence ID" value="NZ_CP005986.1"/>
</dbReference>
<dbReference type="PANTHER" id="PTHR43968">
    <property type="match status" value="1"/>
</dbReference>
<dbReference type="Pfam" id="PF13417">
    <property type="entry name" value="GST_N_3"/>
    <property type="match status" value="1"/>
</dbReference>
<dbReference type="Gene3D" id="3.40.30.10">
    <property type="entry name" value="Glutaredoxin"/>
    <property type="match status" value="1"/>
</dbReference>
<proteinExistence type="predicted"/>
<reference evidence="2 3" key="1">
    <citation type="journal article" date="2009" name="J. Bacteriol.">
        <title>Draft genome sequence of the extremely acidophilic bacterium Acidithiobacillus caldus ATCC 51756 reveals metabolic versatility in the genus Acidithiobacillus.</title>
        <authorList>
            <person name="Valdes J."/>
            <person name="Quatrini R."/>
            <person name="Hallberg K."/>
            <person name="Dopson M."/>
            <person name="Valenzuela P.D."/>
            <person name="Holmes D.S."/>
        </authorList>
    </citation>
    <scope>NUCLEOTIDE SEQUENCE [LARGE SCALE GENOMIC DNA]</scope>
    <source>
        <strain evidence="3">ATCC 51756 / DSM 8584 / KU</strain>
    </source>
</reference>
<keyword evidence="2" id="KW-0808">Transferase</keyword>
<evidence type="ECO:0000313" key="2">
    <source>
        <dbReference type="EMBL" id="AIA56542.1"/>
    </source>
</evidence>
<dbReference type="eggNOG" id="COG0625">
    <property type="taxonomic scope" value="Bacteria"/>
</dbReference>
<dbReference type="PROSITE" id="PS50404">
    <property type="entry name" value="GST_NTER"/>
    <property type="match status" value="1"/>
</dbReference>
<dbReference type="SFLD" id="SFLDS00019">
    <property type="entry name" value="Glutathione_Transferase_(cytos"/>
    <property type="match status" value="1"/>
</dbReference>
<dbReference type="HOGENOM" id="CLU_011226_12_2_6"/>
<dbReference type="InterPro" id="IPR036249">
    <property type="entry name" value="Thioredoxin-like_sf"/>
</dbReference>
<dbReference type="PANTHER" id="PTHR43968:SF6">
    <property type="entry name" value="GLUTATHIONE S-TRANSFERASE OMEGA"/>
    <property type="match status" value="1"/>
</dbReference>
<name>A0A060A357_ACICK</name>
<dbReference type="GO" id="GO:0005737">
    <property type="term" value="C:cytoplasm"/>
    <property type="evidence" value="ECO:0007669"/>
    <property type="project" value="TreeGrafter"/>
</dbReference>
<dbReference type="GO" id="GO:0016740">
    <property type="term" value="F:transferase activity"/>
    <property type="evidence" value="ECO:0007669"/>
    <property type="project" value="UniProtKB-KW"/>
</dbReference>
<evidence type="ECO:0000313" key="3">
    <source>
        <dbReference type="Proteomes" id="UP000005522"/>
    </source>
</evidence>
<evidence type="ECO:0000259" key="1">
    <source>
        <dbReference type="PROSITE" id="PS50404"/>
    </source>
</evidence>
<gene>
    <name evidence="2" type="ORF">Acaty_c2704</name>
</gene>
<organism evidence="2 3">
    <name type="scientific">Acidithiobacillus caldus (strain ATCC 51756 / DSM 8584 / KU)</name>
    <dbReference type="NCBI Taxonomy" id="637389"/>
    <lineage>
        <taxon>Bacteria</taxon>
        <taxon>Pseudomonadati</taxon>
        <taxon>Pseudomonadota</taxon>
        <taxon>Acidithiobacillia</taxon>
        <taxon>Acidithiobacillales</taxon>
        <taxon>Acidithiobacillaceae</taxon>
        <taxon>Acidithiobacillus</taxon>
    </lineage>
</organism>